<evidence type="ECO:0000313" key="2">
    <source>
        <dbReference type="EMBL" id="ADG98682.1"/>
    </source>
</evidence>
<dbReference type="EMBL" id="CP001958">
    <property type="protein sequence ID" value="ADG98682.1"/>
    <property type="molecule type" value="Genomic_DNA"/>
</dbReference>
<proteinExistence type="predicted"/>
<dbReference type="InterPro" id="IPR036689">
    <property type="entry name" value="ESAT-6-like_sf"/>
</dbReference>
<reference evidence="2 3" key="1">
    <citation type="journal article" date="2010" name="Stand. Genomic Sci.">
        <title>Complete genome sequence of Segniliparus rotundus type strain (CDC 1076).</title>
        <authorList>
            <person name="Sikorski J."/>
            <person name="Lapidus A."/>
            <person name="Copeland A."/>
            <person name="Misra M."/>
            <person name="Glavina Del Rio T."/>
            <person name="Nolan M."/>
            <person name="Lucas S."/>
            <person name="Chen F."/>
            <person name="Tice H."/>
            <person name="Cheng J.F."/>
            <person name="Jando M."/>
            <person name="Schneider S."/>
            <person name="Bruce D."/>
            <person name="Goodwin L."/>
            <person name="Pitluck S."/>
            <person name="Liolios K."/>
            <person name="Mikhailova N."/>
            <person name="Pati A."/>
            <person name="Ivanova N."/>
            <person name="Mavromatis K."/>
            <person name="Chen A."/>
            <person name="Palaniappan K."/>
            <person name="Chertkov O."/>
            <person name="Land M."/>
            <person name="Hauser L."/>
            <person name="Chang Y.J."/>
            <person name="Jeffries C.D."/>
            <person name="Brettin T."/>
            <person name="Detter J.C."/>
            <person name="Han C."/>
            <person name="Rohde M."/>
            <person name="Goker M."/>
            <person name="Bristow J."/>
            <person name="Eisen J.A."/>
            <person name="Markowitz V."/>
            <person name="Hugenholtz P."/>
            <person name="Kyrpides N.C."/>
            <person name="Klenk H.P."/>
        </authorList>
    </citation>
    <scope>NUCLEOTIDE SEQUENCE [LARGE SCALE GENOMIC DNA]</scope>
    <source>
        <strain evidence="3">ATCC BAA-972 / CDC 1076 / CIP 108378 / DSM 44985 / JCM 13578</strain>
    </source>
</reference>
<protein>
    <submittedName>
        <fullName evidence="2">Uncharacterized protein</fullName>
    </submittedName>
</protein>
<dbReference type="Proteomes" id="UP000002247">
    <property type="component" value="Chromosome"/>
</dbReference>
<evidence type="ECO:0000313" key="3">
    <source>
        <dbReference type="Proteomes" id="UP000002247"/>
    </source>
</evidence>
<evidence type="ECO:0000256" key="1">
    <source>
        <dbReference type="SAM" id="MobiDB-lite"/>
    </source>
</evidence>
<dbReference type="KEGG" id="srt:Srot_2231"/>
<keyword evidence="3" id="KW-1185">Reference proteome</keyword>
<name>D6ZA12_SEGRD</name>
<organism evidence="2 3">
    <name type="scientific">Segniliparus rotundus (strain ATCC BAA-972 / CDC 1076 / CIP 108378 / DSM 44985 / JCM 13578)</name>
    <dbReference type="NCBI Taxonomy" id="640132"/>
    <lineage>
        <taxon>Bacteria</taxon>
        <taxon>Bacillati</taxon>
        <taxon>Actinomycetota</taxon>
        <taxon>Actinomycetes</taxon>
        <taxon>Mycobacteriales</taxon>
        <taxon>Segniliparaceae</taxon>
        <taxon>Segniliparus</taxon>
    </lineage>
</organism>
<sequence length="202" mass="21341">MGDHEEPVVIDGHEITSRDQALAHVCAQPGFAGIVPPDAPDQAREQVRDYAEKMWQLGKLLDRGRPFVVTPEGVQKAVDICQAGAGHAHSAATQSEQVKSFLATMFGSCAQGQAYGQTVSEWMDRMREKAATIQAILNGVADGTQEIKTKAQSTDSEWACAFRQAEARTPDIGGHAGLRAPETASAGAPAAAGRHARVGGPL</sequence>
<accession>D6ZA12</accession>
<dbReference type="AlphaFoldDB" id="D6ZA12"/>
<dbReference type="STRING" id="640132.Srot_2231"/>
<feature type="region of interest" description="Disordered" evidence="1">
    <location>
        <begin position="180"/>
        <end position="202"/>
    </location>
</feature>
<dbReference type="RefSeq" id="WP_013139132.1">
    <property type="nucleotide sequence ID" value="NC_014168.1"/>
</dbReference>
<dbReference type="SUPFAM" id="SSF140453">
    <property type="entry name" value="EsxAB dimer-like"/>
    <property type="match status" value="1"/>
</dbReference>
<dbReference type="HOGENOM" id="CLU_1481030_0_0_11"/>
<gene>
    <name evidence="2" type="ordered locus">Srot_2231</name>
</gene>